<evidence type="ECO:0000313" key="3">
    <source>
        <dbReference type="Proteomes" id="UP001232063"/>
    </source>
</evidence>
<proteinExistence type="predicted"/>
<dbReference type="Pfam" id="PF13021">
    <property type="entry name" value="DUF3885"/>
    <property type="match status" value="1"/>
</dbReference>
<evidence type="ECO:0000259" key="1">
    <source>
        <dbReference type="Pfam" id="PF13021"/>
    </source>
</evidence>
<dbReference type="EMBL" id="JASJOU010000007">
    <property type="protein sequence ID" value="MDJ1503015.1"/>
    <property type="molecule type" value="Genomic_DNA"/>
</dbReference>
<organism evidence="2 3">
    <name type="scientific">Xanthocytophaga agilis</name>
    <dbReference type="NCBI Taxonomy" id="3048010"/>
    <lineage>
        <taxon>Bacteria</taxon>
        <taxon>Pseudomonadati</taxon>
        <taxon>Bacteroidota</taxon>
        <taxon>Cytophagia</taxon>
        <taxon>Cytophagales</taxon>
        <taxon>Rhodocytophagaceae</taxon>
        <taxon>Xanthocytophaga</taxon>
    </lineage>
</organism>
<gene>
    <name evidence="2" type="ORF">QNI22_20265</name>
</gene>
<sequence>MGEGNPVLLITGDYIEKGTTSYILEETEVLKPYNFTWLDDIDFHKIDPANYQPNQVYKPALAETVWQSGRHNTLLQAIANDEMRAFFISIERTSMVAPYDGGMDFILKDIQTRDSYKLKYKAWLSKRQDGF</sequence>
<reference evidence="2" key="1">
    <citation type="submission" date="2023-05" db="EMBL/GenBank/DDBJ databases">
        <authorList>
            <person name="Zhang X."/>
        </authorList>
    </citation>
    <scope>NUCLEOTIDE SEQUENCE</scope>
    <source>
        <strain evidence="2">BD1B2-1</strain>
    </source>
</reference>
<dbReference type="InterPro" id="IPR024976">
    <property type="entry name" value="DUF3885"/>
</dbReference>
<evidence type="ECO:0000313" key="2">
    <source>
        <dbReference type="EMBL" id="MDJ1503015.1"/>
    </source>
</evidence>
<dbReference type="Proteomes" id="UP001232063">
    <property type="component" value="Unassembled WGS sequence"/>
</dbReference>
<keyword evidence="3" id="KW-1185">Reference proteome</keyword>
<protein>
    <recommendedName>
        <fullName evidence="1">DUF3885 domain-containing protein</fullName>
    </recommendedName>
</protein>
<dbReference type="AlphaFoldDB" id="A0AAE3R4H1"/>
<feature type="domain" description="DUF3885" evidence="1">
    <location>
        <begin position="2"/>
        <end position="127"/>
    </location>
</feature>
<accession>A0AAE3R4H1</accession>
<name>A0AAE3R4H1_9BACT</name>
<comment type="caution">
    <text evidence="2">The sequence shown here is derived from an EMBL/GenBank/DDBJ whole genome shotgun (WGS) entry which is preliminary data.</text>
</comment>